<name>A0A1G9UZV1_9FIRM</name>
<dbReference type="RefSeq" id="WP_245698139.1">
    <property type="nucleotide sequence ID" value="NZ_FNHB01000006.1"/>
</dbReference>
<dbReference type="Gene3D" id="1.10.530.10">
    <property type="match status" value="1"/>
</dbReference>
<dbReference type="PANTHER" id="PTHR37423">
    <property type="entry name" value="SOLUBLE LYTIC MUREIN TRANSGLYCOSYLASE-RELATED"/>
    <property type="match status" value="1"/>
</dbReference>
<evidence type="ECO:0000313" key="3">
    <source>
        <dbReference type="Proteomes" id="UP000214880"/>
    </source>
</evidence>
<keyword evidence="3" id="KW-1185">Reference proteome</keyword>
<reference evidence="2 3" key="1">
    <citation type="submission" date="2016-10" db="EMBL/GenBank/DDBJ databases">
        <authorList>
            <person name="de Groot N.N."/>
        </authorList>
    </citation>
    <scope>NUCLEOTIDE SEQUENCE [LARGE SCALE GENOMIC DNA]</scope>
    <source>
        <strain evidence="2 3">DSM 1736</strain>
    </source>
</reference>
<dbReference type="PANTHER" id="PTHR37423:SF2">
    <property type="entry name" value="MEMBRANE-BOUND LYTIC MUREIN TRANSGLYCOSYLASE C"/>
    <property type="match status" value="1"/>
</dbReference>
<dbReference type="STRING" id="146817.SAMN04488502_106114"/>
<dbReference type="Proteomes" id="UP000214880">
    <property type="component" value="Unassembled WGS sequence"/>
</dbReference>
<dbReference type="InterPro" id="IPR023346">
    <property type="entry name" value="Lysozyme-like_dom_sf"/>
</dbReference>
<protein>
    <submittedName>
        <fullName evidence="2">Transglycosylase SLT domain-containing protein</fullName>
    </submittedName>
</protein>
<evidence type="ECO:0000259" key="1">
    <source>
        <dbReference type="Pfam" id="PF01464"/>
    </source>
</evidence>
<proteinExistence type="predicted"/>
<evidence type="ECO:0000313" key="2">
    <source>
        <dbReference type="EMBL" id="SDM65175.1"/>
    </source>
</evidence>
<dbReference type="SUPFAM" id="SSF53955">
    <property type="entry name" value="Lysozyme-like"/>
    <property type="match status" value="1"/>
</dbReference>
<dbReference type="Pfam" id="PF01464">
    <property type="entry name" value="SLT"/>
    <property type="match status" value="1"/>
</dbReference>
<dbReference type="CDD" id="cd13401">
    <property type="entry name" value="Slt70-like"/>
    <property type="match status" value="1"/>
</dbReference>
<accession>A0A1G9UZV1</accession>
<dbReference type="EMBL" id="FNHB01000006">
    <property type="protein sequence ID" value="SDM65175.1"/>
    <property type="molecule type" value="Genomic_DNA"/>
</dbReference>
<dbReference type="AlphaFoldDB" id="A0A1G9UZV1"/>
<gene>
    <name evidence="2" type="ORF">SAMN04488502_106114</name>
</gene>
<dbReference type="InterPro" id="IPR008258">
    <property type="entry name" value="Transglycosylase_SLT_dom_1"/>
</dbReference>
<feature type="domain" description="Transglycosylase SLT" evidence="1">
    <location>
        <begin position="59"/>
        <end position="173"/>
    </location>
</feature>
<organism evidence="2 3">
    <name type="scientific">Dendrosporobacter quercicolus</name>
    <dbReference type="NCBI Taxonomy" id="146817"/>
    <lineage>
        <taxon>Bacteria</taxon>
        <taxon>Bacillati</taxon>
        <taxon>Bacillota</taxon>
        <taxon>Negativicutes</taxon>
        <taxon>Selenomonadales</taxon>
        <taxon>Sporomusaceae</taxon>
        <taxon>Dendrosporobacter</taxon>
    </lineage>
</organism>
<sequence>MRSRWLSVWYALLILLAVEIIAYGLAGIAVNLYRSSVWRNFNAGVREMREVDEKTPYAEYINRYAREQGVSPAIVAAVMQAESSFQPRALSPSGAYGLMQVIPGTWRQVNQQLKVCSSRHAGDCTVECYYNPELNTRIGTAYLGQLNQQFAGDMVLALAAYNAGPGAVEAYGGIPPYEETQSYVQRVIGYWYQTVGKGLPADSGYAGQWESIQAGLGWLTVITVGLAVLAGRRLYRSAGSWRWR</sequence>